<sequence length="570" mass="62955">MTISEVHRFPHDPVLVKLLHASKNRPDSAIVIHDICGYERSYSQLFGDVIRTRNELRMQLPSSVIDENGILRQETPYIPVLTRSGYEFLVAFFAIRALGGACIPFGSGILPEEASHFLSITKATCILVGSNDCIERAAKIAAFVNSQGGAAFTLPISHDAEPVRVSNVDIDEDLQLAPGGPGMVLFTSGTTGLPKGAILPRNCFTNVTLANPGEACINYRPGHWIGGARTLIMPMLSGKELYTLGEKGSAKEVLNAFRTHRITQAAFTPTLLRNMRELLINSDGQVPNEKRDEYASWFKALDGLKCSAGMIDHSTLKFWTGLTGLHMYIGYSATELGGLTIATRDPVTTISLIGSPIPNIKVKLSEGSNGEILVKSPYMLIGYVGEDDLTRAAFDEEGYYKTGDLAELRDGQYYFTGRKNHDFAFFRFFRIPLQKVEQSLLDLPYISEACVISIPDHEAKELCAAAIRLDVTSNVPASEISLARIRSDLMQSLPMYMIPAILRILKDGEDIPRNISGKVVKAAVRKELFATTEWWPHSNPPPEVEYWGNMPPIFEAATRPWDWCGVQRAD</sequence>
<dbReference type="InterPro" id="IPR020845">
    <property type="entry name" value="AMP-binding_CS"/>
</dbReference>
<protein>
    <submittedName>
        <fullName evidence="4">AMP-binding domain-containing protein</fullName>
    </submittedName>
</protein>
<dbReference type="PROSITE" id="PS00455">
    <property type="entry name" value="AMP_BINDING"/>
    <property type="match status" value="1"/>
</dbReference>
<dbReference type="CDD" id="cd04433">
    <property type="entry name" value="AFD_class_I"/>
    <property type="match status" value="1"/>
</dbReference>
<dbReference type="PANTHER" id="PTHR43201">
    <property type="entry name" value="ACYL-COA SYNTHETASE"/>
    <property type="match status" value="1"/>
</dbReference>
<evidence type="ECO:0000259" key="2">
    <source>
        <dbReference type="Pfam" id="PF00501"/>
    </source>
</evidence>
<keyword evidence="5" id="KW-1185">Reference proteome</keyword>
<comment type="similarity">
    <text evidence="1">Belongs to the ATP-dependent AMP-binding enzyme family.</text>
</comment>
<dbReference type="GO" id="GO:0031956">
    <property type="term" value="F:medium-chain fatty acid-CoA ligase activity"/>
    <property type="evidence" value="ECO:0007669"/>
    <property type="project" value="TreeGrafter"/>
</dbReference>
<feature type="domain" description="AMP-dependent synthetase/ligase" evidence="2">
    <location>
        <begin position="75"/>
        <end position="383"/>
    </location>
</feature>
<reference evidence="4 5" key="1">
    <citation type="journal article" date="2021" name="BMC Genomics">
        <title>Telomere-to-telomere genome assembly of asparaginase-producing Trichoderma simmonsii.</title>
        <authorList>
            <person name="Chung D."/>
            <person name="Kwon Y.M."/>
            <person name="Yang Y."/>
        </authorList>
    </citation>
    <scope>NUCLEOTIDE SEQUENCE [LARGE SCALE GENOMIC DNA]</scope>
    <source>
        <strain evidence="4 5">GH-Sj1</strain>
    </source>
</reference>
<gene>
    <name evidence="4" type="ORF">H0G86_011258</name>
</gene>
<dbReference type="Proteomes" id="UP000826661">
    <property type="component" value="Chromosome VI"/>
</dbReference>
<feature type="domain" description="AMP-binding enzyme C-terminal" evidence="3">
    <location>
        <begin position="435"/>
        <end position="518"/>
    </location>
</feature>
<dbReference type="SUPFAM" id="SSF56801">
    <property type="entry name" value="Acetyl-CoA synthetase-like"/>
    <property type="match status" value="1"/>
</dbReference>
<evidence type="ECO:0000259" key="3">
    <source>
        <dbReference type="Pfam" id="PF13193"/>
    </source>
</evidence>
<dbReference type="Pfam" id="PF13193">
    <property type="entry name" value="AMP-binding_C"/>
    <property type="match status" value="1"/>
</dbReference>
<dbReference type="EMBL" id="CP075869">
    <property type="protein sequence ID" value="QYT04344.1"/>
    <property type="molecule type" value="Genomic_DNA"/>
</dbReference>
<dbReference type="GO" id="GO:0006631">
    <property type="term" value="P:fatty acid metabolic process"/>
    <property type="evidence" value="ECO:0007669"/>
    <property type="project" value="TreeGrafter"/>
</dbReference>
<dbReference type="PANTHER" id="PTHR43201:SF8">
    <property type="entry name" value="ACYL-COA SYNTHETASE FAMILY MEMBER 3"/>
    <property type="match status" value="1"/>
</dbReference>
<dbReference type="Gene3D" id="3.30.300.30">
    <property type="match status" value="1"/>
</dbReference>
<dbReference type="Gene3D" id="3.40.50.12780">
    <property type="entry name" value="N-terminal domain of ligase-like"/>
    <property type="match status" value="1"/>
</dbReference>
<dbReference type="InterPro" id="IPR045851">
    <property type="entry name" value="AMP-bd_C_sf"/>
</dbReference>
<evidence type="ECO:0000313" key="4">
    <source>
        <dbReference type="EMBL" id="QYT04344.1"/>
    </source>
</evidence>
<dbReference type="Pfam" id="PF00501">
    <property type="entry name" value="AMP-binding"/>
    <property type="match status" value="1"/>
</dbReference>
<dbReference type="InterPro" id="IPR025110">
    <property type="entry name" value="AMP-bd_C"/>
</dbReference>
<dbReference type="InterPro" id="IPR042099">
    <property type="entry name" value="ANL_N_sf"/>
</dbReference>
<dbReference type="InterPro" id="IPR000873">
    <property type="entry name" value="AMP-dep_synth/lig_dom"/>
</dbReference>
<evidence type="ECO:0000313" key="5">
    <source>
        <dbReference type="Proteomes" id="UP000826661"/>
    </source>
</evidence>
<name>A0A8G0PPS0_9HYPO</name>
<proteinExistence type="inferred from homology"/>
<organism evidence="4 5">
    <name type="scientific">Trichoderma simmonsii</name>
    <dbReference type="NCBI Taxonomy" id="1491479"/>
    <lineage>
        <taxon>Eukaryota</taxon>
        <taxon>Fungi</taxon>
        <taxon>Dikarya</taxon>
        <taxon>Ascomycota</taxon>
        <taxon>Pezizomycotina</taxon>
        <taxon>Sordariomycetes</taxon>
        <taxon>Hypocreomycetidae</taxon>
        <taxon>Hypocreales</taxon>
        <taxon>Hypocreaceae</taxon>
        <taxon>Trichoderma</taxon>
    </lineage>
</organism>
<evidence type="ECO:0000256" key="1">
    <source>
        <dbReference type="ARBA" id="ARBA00006432"/>
    </source>
</evidence>
<accession>A0A8G0PPS0</accession>
<dbReference type="AlphaFoldDB" id="A0A8G0PPS0"/>